<dbReference type="GO" id="GO:0022857">
    <property type="term" value="F:transmembrane transporter activity"/>
    <property type="evidence" value="ECO:0007669"/>
    <property type="project" value="InterPro"/>
</dbReference>
<organism evidence="8 9">
    <name type="scientific">Cannabis sativa</name>
    <name type="common">Hemp</name>
    <name type="synonym">Marijuana</name>
    <dbReference type="NCBI Taxonomy" id="3483"/>
    <lineage>
        <taxon>Eukaryota</taxon>
        <taxon>Viridiplantae</taxon>
        <taxon>Streptophyta</taxon>
        <taxon>Embryophyta</taxon>
        <taxon>Tracheophyta</taxon>
        <taxon>Spermatophyta</taxon>
        <taxon>Magnoliopsida</taxon>
        <taxon>eudicotyledons</taxon>
        <taxon>Gunneridae</taxon>
        <taxon>Pentapetalae</taxon>
        <taxon>rosids</taxon>
        <taxon>fabids</taxon>
        <taxon>Rosales</taxon>
        <taxon>Cannabaceae</taxon>
        <taxon>Cannabis</taxon>
    </lineage>
</organism>
<comment type="subcellular location">
    <subcellularLocation>
        <location evidence="1 6">Membrane</location>
        <topology evidence="1 6">Multi-pass membrane protein</topology>
    </subcellularLocation>
</comment>
<feature type="domain" description="EamA" evidence="7">
    <location>
        <begin position="200"/>
        <end position="321"/>
    </location>
</feature>
<feature type="transmembrane region" description="Helical" evidence="6">
    <location>
        <begin position="295"/>
        <end position="315"/>
    </location>
</feature>
<name>A0A803NGW1_CANSA</name>
<feature type="transmembrane region" description="Helical" evidence="6">
    <location>
        <begin position="262"/>
        <end position="283"/>
    </location>
</feature>
<feature type="transmembrane region" description="Helical" evidence="6">
    <location>
        <begin position="112"/>
        <end position="133"/>
    </location>
</feature>
<dbReference type="EnsemblPlants" id="evm.model.01.1398.1.5bd9b135">
    <property type="protein sequence ID" value="cds.evm.model.01.1398.1.5bd9b135"/>
    <property type="gene ID" value="evm.TU.01.1398"/>
</dbReference>
<proteinExistence type="inferred from homology"/>
<keyword evidence="5 6" id="KW-0472">Membrane</keyword>
<dbReference type="Pfam" id="PF00892">
    <property type="entry name" value="EamA"/>
    <property type="match status" value="2"/>
</dbReference>
<evidence type="ECO:0000256" key="5">
    <source>
        <dbReference type="ARBA" id="ARBA00023136"/>
    </source>
</evidence>
<feature type="transmembrane region" description="Helical" evidence="6">
    <location>
        <begin position="145"/>
        <end position="165"/>
    </location>
</feature>
<evidence type="ECO:0000256" key="1">
    <source>
        <dbReference type="ARBA" id="ARBA00004141"/>
    </source>
</evidence>
<dbReference type="GO" id="GO:0016020">
    <property type="term" value="C:membrane"/>
    <property type="evidence" value="ECO:0007669"/>
    <property type="project" value="UniProtKB-SubCell"/>
</dbReference>
<keyword evidence="4 6" id="KW-1133">Transmembrane helix</keyword>
<dbReference type="Proteomes" id="UP000596661">
    <property type="component" value="Chromosome 1"/>
</dbReference>
<protein>
    <recommendedName>
        <fullName evidence="6">WAT1-related protein</fullName>
    </recommendedName>
</protein>
<accession>A0A803NGW1</accession>
<evidence type="ECO:0000256" key="2">
    <source>
        <dbReference type="ARBA" id="ARBA00007635"/>
    </source>
</evidence>
<reference evidence="8" key="1">
    <citation type="submission" date="2018-11" db="EMBL/GenBank/DDBJ databases">
        <authorList>
            <person name="Grassa J C."/>
        </authorList>
    </citation>
    <scope>NUCLEOTIDE SEQUENCE [LARGE SCALE GENOMIC DNA]</scope>
</reference>
<dbReference type="EMBL" id="UZAU01000026">
    <property type="status" value="NOT_ANNOTATED_CDS"/>
    <property type="molecule type" value="Genomic_DNA"/>
</dbReference>
<sequence length="356" mass="39877">MKSGSSLIIGHPIMASLETQKPYIAMIFVQVVYAGMALFSKAAIAQGMNPFVFVVYRQAFAAFALAPFAFFFESGKVTPLSWGLLCKIFFISLMGITLSLNLYYVAINFTSATFAAATTNAIPAITFVMAVLLRIESVCIKNVDGVAKVMGSIVSLSGALVYAFVKGPQLKLMKNNWYLSSNNNDHDQKPINYHRHEWVKGSLMMLSANTAWSLWLILQGGIVKQYPAKLRLTTLQCLFSCIQSAFVAIAMDRNPSSWKLGWDINLLSVAYCGIVVTGITYWIQVWAIEKKGPVFTSLFTPLALIITAIISAFIWKETFYWGRSKHFHTTNLIIILYISFSKEVRKKSLFILFDYY</sequence>
<evidence type="ECO:0000259" key="7">
    <source>
        <dbReference type="Pfam" id="PF00892"/>
    </source>
</evidence>
<feature type="transmembrane region" description="Helical" evidence="6">
    <location>
        <begin position="23"/>
        <end position="45"/>
    </location>
</feature>
<dbReference type="PANTHER" id="PTHR31218">
    <property type="entry name" value="WAT1-RELATED PROTEIN"/>
    <property type="match status" value="1"/>
</dbReference>
<feature type="transmembrane region" description="Helical" evidence="6">
    <location>
        <begin position="84"/>
        <end position="106"/>
    </location>
</feature>
<dbReference type="SUPFAM" id="SSF103481">
    <property type="entry name" value="Multidrug resistance efflux transporter EmrE"/>
    <property type="match status" value="2"/>
</dbReference>
<evidence type="ECO:0000313" key="8">
    <source>
        <dbReference type="EnsemblPlants" id="cds.evm.model.01.1398.1.5bd9b135"/>
    </source>
</evidence>
<dbReference type="InterPro" id="IPR037185">
    <property type="entry name" value="EmrE-like"/>
</dbReference>
<evidence type="ECO:0000313" key="9">
    <source>
        <dbReference type="Proteomes" id="UP000596661"/>
    </source>
</evidence>
<feature type="domain" description="EamA" evidence="7">
    <location>
        <begin position="23"/>
        <end position="154"/>
    </location>
</feature>
<evidence type="ECO:0000256" key="4">
    <source>
        <dbReference type="ARBA" id="ARBA00022989"/>
    </source>
</evidence>
<evidence type="ECO:0000256" key="3">
    <source>
        <dbReference type="ARBA" id="ARBA00022692"/>
    </source>
</evidence>
<gene>
    <name evidence="8" type="primary">LOC115709434</name>
</gene>
<dbReference type="InterPro" id="IPR000620">
    <property type="entry name" value="EamA_dom"/>
</dbReference>
<evidence type="ECO:0000256" key="6">
    <source>
        <dbReference type="RuleBase" id="RU363077"/>
    </source>
</evidence>
<dbReference type="AlphaFoldDB" id="A0A803NGW1"/>
<keyword evidence="3 6" id="KW-0812">Transmembrane</keyword>
<dbReference type="InterPro" id="IPR030184">
    <property type="entry name" value="WAT1-related"/>
</dbReference>
<feature type="transmembrane region" description="Helical" evidence="6">
    <location>
        <begin position="51"/>
        <end position="72"/>
    </location>
</feature>
<dbReference type="Gramene" id="evm.model.01.1398.1.5bd9b135">
    <property type="protein sequence ID" value="cds.evm.model.01.1398.1.5bd9b135"/>
    <property type="gene ID" value="evm.TU.01.1398"/>
</dbReference>
<reference evidence="8" key="2">
    <citation type="submission" date="2021-03" db="UniProtKB">
        <authorList>
            <consortium name="EnsemblPlants"/>
        </authorList>
    </citation>
    <scope>IDENTIFICATION</scope>
</reference>
<keyword evidence="9" id="KW-1185">Reference proteome</keyword>
<comment type="similarity">
    <text evidence="2 6">Belongs to the drug/metabolite transporter (DMT) superfamily. Plant drug/metabolite exporter (P-DME) (TC 2.A.7.4) family.</text>
</comment>